<dbReference type="RefSeq" id="WP_110986760.1">
    <property type="nucleotide sequence ID" value="NZ_CAWNWM010000008.1"/>
</dbReference>
<feature type="compositionally biased region" description="Basic residues" evidence="1">
    <location>
        <begin position="1"/>
        <end position="10"/>
    </location>
</feature>
<protein>
    <recommendedName>
        <fullName evidence="5">Cell division protein FtsL</fullName>
    </recommendedName>
</protein>
<gene>
    <name evidence="3" type="ORF">C1752_03319</name>
</gene>
<keyword evidence="2" id="KW-0472">Membrane</keyword>
<dbReference type="Proteomes" id="UP000248857">
    <property type="component" value="Unassembled WGS sequence"/>
</dbReference>
<accession>A0A2W1JN29</accession>
<dbReference type="EMBL" id="PQWO01000008">
    <property type="protein sequence ID" value="PZD72855.1"/>
    <property type="molecule type" value="Genomic_DNA"/>
</dbReference>
<keyword evidence="2" id="KW-1133">Transmembrane helix</keyword>
<sequence>MLATAKKKSVTARPAGKPVALRPRELHRSHLEVVAPPSRSASPWFLLLLTLRKVSTPLVLLLTFSILPLYGWTVSTQRNWGQTYAQLEQLKRDERNLLLQHETRQHHINENAEKNPVGLTPKGPHNTLFVKPEPAHIPQAAPVDEEPSAPLQMSPIGY</sequence>
<reference evidence="3 4" key="1">
    <citation type="journal article" date="2018" name="Sci. Rep.">
        <title>A novel species of the marine cyanobacterium Acaryochloris with a unique pigment content and lifestyle.</title>
        <authorList>
            <person name="Partensky F."/>
            <person name="Six C."/>
            <person name="Ratin M."/>
            <person name="Garczarek L."/>
            <person name="Vaulot D."/>
            <person name="Probert I."/>
            <person name="Calteau A."/>
            <person name="Gourvil P."/>
            <person name="Marie D."/>
            <person name="Grebert T."/>
            <person name="Bouchier C."/>
            <person name="Le Panse S."/>
            <person name="Gachenot M."/>
            <person name="Rodriguez F."/>
            <person name="Garrido J.L."/>
        </authorList>
    </citation>
    <scope>NUCLEOTIDE SEQUENCE [LARGE SCALE GENOMIC DNA]</scope>
    <source>
        <strain evidence="3 4">RCC1774</strain>
    </source>
</reference>
<dbReference type="OrthoDB" id="424231at2"/>
<dbReference type="AlphaFoldDB" id="A0A2W1JN29"/>
<proteinExistence type="predicted"/>
<evidence type="ECO:0000256" key="2">
    <source>
        <dbReference type="SAM" id="Phobius"/>
    </source>
</evidence>
<comment type="caution">
    <text evidence="3">The sequence shown here is derived from an EMBL/GenBank/DDBJ whole genome shotgun (WGS) entry which is preliminary data.</text>
</comment>
<feature type="region of interest" description="Disordered" evidence="1">
    <location>
        <begin position="107"/>
        <end position="158"/>
    </location>
</feature>
<evidence type="ECO:0008006" key="5">
    <source>
        <dbReference type="Google" id="ProtNLM"/>
    </source>
</evidence>
<evidence type="ECO:0000313" key="3">
    <source>
        <dbReference type="EMBL" id="PZD72855.1"/>
    </source>
</evidence>
<keyword evidence="2" id="KW-0812">Transmembrane</keyword>
<keyword evidence="4" id="KW-1185">Reference proteome</keyword>
<organism evidence="3 4">
    <name type="scientific">Acaryochloris thomasi RCC1774</name>
    <dbReference type="NCBI Taxonomy" id="1764569"/>
    <lineage>
        <taxon>Bacteria</taxon>
        <taxon>Bacillati</taxon>
        <taxon>Cyanobacteriota</taxon>
        <taxon>Cyanophyceae</taxon>
        <taxon>Acaryochloridales</taxon>
        <taxon>Acaryochloridaceae</taxon>
        <taxon>Acaryochloris</taxon>
        <taxon>Acaryochloris thomasi</taxon>
    </lineage>
</organism>
<evidence type="ECO:0000313" key="4">
    <source>
        <dbReference type="Proteomes" id="UP000248857"/>
    </source>
</evidence>
<evidence type="ECO:0000256" key="1">
    <source>
        <dbReference type="SAM" id="MobiDB-lite"/>
    </source>
</evidence>
<name>A0A2W1JN29_9CYAN</name>
<feature type="region of interest" description="Disordered" evidence="1">
    <location>
        <begin position="1"/>
        <end position="22"/>
    </location>
</feature>
<feature type="transmembrane region" description="Helical" evidence="2">
    <location>
        <begin position="54"/>
        <end position="72"/>
    </location>
</feature>